<evidence type="ECO:0000256" key="6">
    <source>
        <dbReference type="ARBA" id="ARBA00023136"/>
    </source>
</evidence>
<evidence type="ECO:0000313" key="10">
    <source>
        <dbReference type="Proteomes" id="UP001596047"/>
    </source>
</evidence>
<feature type="transmembrane region" description="Helical" evidence="7">
    <location>
        <begin position="320"/>
        <end position="344"/>
    </location>
</feature>
<accession>A0ABW0W0H3</accession>
<dbReference type="RefSeq" id="WP_379189019.1">
    <property type="nucleotide sequence ID" value="NZ_JBHSOW010000056.1"/>
</dbReference>
<dbReference type="Gene3D" id="1.20.1250.20">
    <property type="entry name" value="MFS general substrate transporter like domains"/>
    <property type="match status" value="2"/>
</dbReference>
<keyword evidence="4 7" id="KW-0812">Transmembrane</keyword>
<gene>
    <name evidence="9" type="ORF">ACFPYJ_15310</name>
</gene>
<evidence type="ECO:0000256" key="2">
    <source>
        <dbReference type="ARBA" id="ARBA00005241"/>
    </source>
</evidence>
<feature type="transmembrane region" description="Helical" evidence="7">
    <location>
        <begin position="231"/>
        <end position="250"/>
    </location>
</feature>
<evidence type="ECO:0000256" key="7">
    <source>
        <dbReference type="SAM" id="Phobius"/>
    </source>
</evidence>
<evidence type="ECO:0000256" key="4">
    <source>
        <dbReference type="ARBA" id="ARBA00022692"/>
    </source>
</evidence>
<dbReference type="SUPFAM" id="SSF103473">
    <property type="entry name" value="MFS general substrate transporter"/>
    <property type="match status" value="1"/>
</dbReference>
<comment type="similarity">
    <text evidence="2">Belongs to the major facilitator superfamily. MFSD6 family.</text>
</comment>
<keyword evidence="6 7" id="KW-0472">Membrane</keyword>
<dbReference type="InterPro" id="IPR036259">
    <property type="entry name" value="MFS_trans_sf"/>
</dbReference>
<feature type="transmembrane region" description="Helical" evidence="7">
    <location>
        <begin position="350"/>
        <end position="370"/>
    </location>
</feature>
<sequence length="388" mass="42824">MSILAAYYFFLYLSMSVFVPYTSLYFSEKGFSTAAVGMILSLWAFVSIIAQPVMGLINDRIGNPRKIIMISVITAPVIGLGFHYTNEFSAVIALSVLFTWSHSSAGPLSDSIAVEIGNRAGFNFGSIRMWGALSYSLGTISTGFLYEKYGYANIFEYYLAVSVLVFALLFGFPKSKTFSHKITFLEQAIEVIGNKPFMAYLAICLLLVMSMVSSSTFLPIYFQEMDFDKRFLGSAFAVAALIEVPMFWVASKLSQAIGRFRLLSLSAVIYALKCLILFFFHNVYLTLGVQLLDGISFAFAAGTFVEVVETYSRKNTKATFQTIFVAVSSGMGGVIGIAAGGIIVEYWGTPFLYLVLFILCLAASALFFGLQHANVTKIQMTDRSNIYR</sequence>
<evidence type="ECO:0000256" key="1">
    <source>
        <dbReference type="ARBA" id="ARBA00004651"/>
    </source>
</evidence>
<keyword evidence="5 7" id="KW-1133">Transmembrane helix</keyword>
<dbReference type="PANTHER" id="PTHR16172">
    <property type="entry name" value="MAJOR FACILITATOR SUPERFAMILY DOMAIN-CONTAINING PROTEIN 6-LIKE"/>
    <property type="match status" value="1"/>
</dbReference>
<dbReference type="Pfam" id="PF12832">
    <property type="entry name" value="MFS_1_like"/>
    <property type="match status" value="1"/>
</dbReference>
<comment type="caution">
    <text evidence="9">The sequence shown here is derived from an EMBL/GenBank/DDBJ whole genome shotgun (WGS) entry which is preliminary data.</text>
</comment>
<dbReference type="EMBL" id="JBHSOW010000056">
    <property type="protein sequence ID" value="MFC5650464.1"/>
    <property type="molecule type" value="Genomic_DNA"/>
</dbReference>
<dbReference type="InterPro" id="IPR024989">
    <property type="entry name" value="MFS_assoc_dom"/>
</dbReference>
<comment type="subcellular location">
    <subcellularLocation>
        <location evidence="1">Cell membrane</location>
        <topology evidence="1">Multi-pass membrane protein</topology>
    </subcellularLocation>
</comment>
<evidence type="ECO:0000259" key="8">
    <source>
        <dbReference type="PROSITE" id="PS50850"/>
    </source>
</evidence>
<feature type="transmembrane region" description="Helical" evidence="7">
    <location>
        <begin position="262"/>
        <end position="281"/>
    </location>
</feature>
<feature type="transmembrane region" description="Helical" evidence="7">
    <location>
        <begin position="7"/>
        <end position="26"/>
    </location>
</feature>
<dbReference type="Proteomes" id="UP001596047">
    <property type="component" value="Unassembled WGS sequence"/>
</dbReference>
<proteinExistence type="inferred from homology"/>
<protein>
    <submittedName>
        <fullName evidence="9">MFS transporter</fullName>
    </submittedName>
</protein>
<organism evidence="9 10">
    <name type="scientific">Paenibacillus solisilvae</name>
    <dbReference type="NCBI Taxonomy" id="2486751"/>
    <lineage>
        <taxon>Bacteria</taxon>
        <taxon>Bacillati</taxon>
        <taxon>Bacillota</taxon>
        <taxon>Bacilli</taxon>
        <taxon>Bacillales</taxon>
        <taxon>Paenibacillaceae</taxon>
        <taxon>Paenibacillus</taxon>
    </lineage>
</organism>
<evidence type="ECO:0000256" key="5">
    <source>
        <dbReference type="ARBA" id="ARBA00022989"/>
    </source>
</evidence>
<dbReference type="PROSITE" id="PS50850">
    <property type="entry name" value="MFS"/>
    <property type="match status" value="1"/>
</dbReference>
<feature type="domain" description="Major facilitator superfamily (MFS) profile" evidence="8">
    <location>
        <begin position="1"/>
        <end position="375"/>
    </location>
</feature>
<dbReference type="PANTHER" id="PTHR16172:SF41">
    <property type="entry name" value="MAJOR FACILITATOR SUPERFAMILY DOMAIN-CONTAINING PROTEIN 6-LIKE"/>
    <property type="match status" value="1"/>
</dbReference>
<evidence type="ECO:0000256" key="3">
    <source>
        <dbReference type="ARBA" id="ARBA00022448"/>
    </source>
</evidence>
<reference evidence="10" key="1">
    <citation type="journal article" date="2019" name="Int. J. Syst. Evol. Microbiol.">
        <title>The Global Catalogue of Microorganisms (GCM) 10K type strain sequencing project: providing services to taxonomists for standard genome sequencing and annotation.</title>
        <authorList>
            <consortium name="The Broad Institute Genomics Platform"/>
            <consortium name="The Broad Institute Genome Sequencing Center for Infectious Disease"/>
            <person name="Wu L."/>
            <person name="Ma J."/>
        </authorList>
    </citation>
    <scope>NUCLEOTIDE SEQUENCE [LARGE SCALE GENOMIC DNA]</scope>
    <source>
        <strain evidence="10">CGMCC 1.3240</strain>
    </source>
</reference>
<feature type="transmembrane region" description="Helical" evidence="7">
    <location>
        <begin position="197"/>
        <end position="219"/>
    </location>
</feature>
<name>A0ABW0W0H3_9BACL</name>
<keyword evidence="10" id="KW-1185">Reference proteome</keyword>
<feature type="transmembrane region" description="Helical" evidence="7">
    <location>
        <begin position="287"/>
        <end position="308"/>
    </location>
</feature>
<feature type="transmembrane region" description="Helical" evidence="7">
    <location>
        <begin position="32"/>
        <end position="55"/>
    </location>
</feature>
<dbReference type="InterPro" id="IPR051717">
    <property type="entry name" value="MFS_MFSD6"/>
</dbReference>
<dbReference type="InterPro" id="IPR020846">
    <property type="entry name" value="MFS_dom"/>
</dbReference>
<feature type="transmembrane region" description="Helical" evidence="7">
    <location>
        <begin position="152"/>
        <end position="172"/>
    </location>
</feature>
<evidence type="ECO:0000313" key="9">
    <source>
        <dbReference type="EMBL" id="MFC5650464.1"/>
    </source>
</evidence>
<keyword evidence="3" id="KW-0813">Transport</keyword>